<gene>
    <name evidence="5" type="ORF">N5J77_28245</name>
</gene>
<organism evidence="5 6">
    <name type="scientific">Sphingobium yanoikuyae</name>
    <name type="common">Sphingomonas yanoikuyae</name>
    <dbReference type="NCBI Taxonomy" id="13690"/>
    <lineage>
        <taxon>Bacteria</taxon>
        <taxon>Pseudomonadati</taxon>
        <taxon>Pseudomonadota</taxon>
        <taxon>Alphaproteobacteria</taxon>
        <taxon>Sphingomonadales</taxon>
        <taxon>Sphingomonadaceae</taxon>
        <taxon>Sphingobium</taxon>
    </lineage>
</organism>
<dbReference type="Pfam" id="PF22624">
    <property type="entry name" value="AASDHPPT_N"/>
    <property type="match status" value="1"/>
</dbReference>
<comment type="caution">
    <text evidence="5">The sequence shown here is derived from an EMBL/GenBank/DDBJ whole genome shotgun (WGS) entry which is preliminary data.</text>
</comment>
<comment type="similarity">
    <text evidence="1">Belongs to the P-Pant transferase superfamily. Gsp/Sfp/HetI/AcpT family.</text>
</comment>
<dbReference type="GO" id="GO:0000287">
    <property type="term" value="F:magnesium ion binding"/>
    <property type="evidence" value="ECO:0007669"/>
    <property type="project" value="InterPro"/>
</dbReference>
<evidence type="ECO:0000313" key="5">
    <source>
        <dbReference type="EMBL" id="MDH2135024.1"/>
    </source>
</evidence>
<evidence type="ECO:0000313" key="6">
    <source>
        <dbReference type="Proteomes" id="UP001162318"/>
    </source>
</evidence>
<feature type="domain" description="4'-phosphopantetheinyl transferase N-terminal" evidence="4">
    <location>
        <begin position="44"/>
        <end position="119"/>
    </location>
</feature>
<name>A0AA42X061_SPHYA</name>
<evidence type="ECO:0000256" key="1">
    <source>
        <dbReference type="ARBA" id="ARBA00010990"/>
    </source>
</evidence>
<dbReference type="RefSeq" id="WP_279776372.1">
    <property type="nucleotide sequence ID" value="NZ_JAOCKX010000082.1"/>
</dbReference>
<dbReference type="InterPro" id="IPR037143">
    <property type="entry name" value="4-PPantetheinyl_Trfase_dom_sf"/>
</dbReference>
<dbReference type="PANTHER" id="PTHR12215">
    <property type="entry name" value="PHOSPHOPANTETHEINE TRANSFERASE"/>
    <property type="match status" value="1"/>
</dbReference>
<dbReference type="PANTHER" id="PTHR12215:SF10">
    <property type="entry name" value="L-AMINOADIPATE-SEMIALDEHYDE DEHYDROGENASE-PHOSPHOPANTETHEINYL TRANSFERASE"/>
    <property type="match status" value="1"/>
</dbReference>
<dbReference type="EMBL" id="JAOCKX010000082">
    <property type="protein sequence ID" value="MDH2135024.1"/>
    <property type="molecule type" value="Genomic_DNA"/>
</dbReference>
<keyword evidence="2 5" id="KW-0808">Transferase</keyword>
<dbReference type="GO" id="GO:0008897">
    <property type="term" value="F:holo-[acyl-carrier-protein] synthase activity"/>
    <property type="evidence" value="ECO:0007669"/>
    <property type="project" value="InterPro"/>
</dbReference>
<dbReference type="Gene3D" id="3.90.470.20">
    <property type="entry name" value="4'-phosphopantetheinyl transferase domain"/>
    <property type="match status" value="2"/>
</dbReference>
<dbReference type="InterPro" id="IPR050559">
    <property type="entry name" value="P-Pant_transferase_sf"/>
</dbReference>
<dbReference type="Pfam" id="PF01648">
    <property type="entry name" value="ACPS"/>
    <property type="match status" value="1"/>
</dbReference>
<reference evidence="5" key="1">
    <citation type="submission" date="2022-09" db="EMBL/GenBank/DDBJ databases">
        <title>Intensive care unit water sources are persistently colonized with multi-drug resistant bacteria and are the site of extensive horizontal gene transfer of antibiotic resistance genes.</title>
        <authorList>
            <person name="Diorio-Toth L."/>
        </authorList>
    </citation>
    <scope>NUCLEOTIDE SEQUENCE</scope>
    <source>
        <strain evidence="5">GD03659</strain>
    </source>
</reference>
<feature type="domain" description="4'-phosphopantetheinyl transferase" evidence="3">
    <location>
        <begin position="126"/>
        <end position="227"/>
    </location>
</feature>
<evidence type="ECO:0000256" key="2">
    <source>
        <dbReference type="ARBA" id="ARBA00022679"/>
    </source>
</evidence>
<proteinExistence type="inferred from homology"/>
<dbReference type="InterPro" id="IPR008278">
    <property type="entry name" value="4-PPantetheinyl_Trfase_dom"/>
</dbReference>
<sequence>MDPFDHTSFSCAISRGEIAHADIWLFDMAKYEEGAEELWKPMLSTDELIKWKLFKKKKYADQFITSRIMIREVLSKYISSKHEGWEFGKEKAGRPYVLNPPHAKFLNFSMSHTETMVGVSVAAKMPVGIDIEHSERSIALPLPLRLTCSDREVRKISGAPAERQAMEFIKYWTLKEAYSKAIGLGLSIDFRTLEFDLTGDNPILANDESSSNWRFGQQILDDGHVVAHACGSAEPVAIRTMFWRPESTGDSWR</sequence>
<accession>A0AA42X061</accession>
<protein>
    <submittedName>
        <fullName evidence="5">4'-phosphopantetheinyl transferase superfamily protein</fullName>
    </submittedName>
</protein>
<dbReference type="InterPro" id="IPR055066">
    <property type="entry name" value="AASDHPPT_N"/>
</dbReference>
<dbReference type="Proteomes" id="UP001162318">
    <property type="component" value="Unassembled WGS sequence"/>
</dbReference>
<dbReference type="GO" id="GO:0005829">
    <property type="term" value="C:cytosol"/>
    <property type="evidence" value="ECO:0007669"/>
    <property type="project" value="TreeGrafter"/>
</dbReference>
<evidence type="ECO:0000259" key="4">
    <source>
        <dbReference type="Pfam" id="PF22624"/>
    </source>
</evidence>
<dbReference type="AlphaFoldDB" id="A0AA42X061"/>
<evidence type="ECO:0000259" key="3">
    <source>
        <dbReference type="Pfam" id="PF01648"/>
    </source>
</evidence>
<dbReference type="SUPFAM" id="SSF56214">
    <property type="entry name" value="4'-phosphopantetheinyl transferase"/>
    <property type="match status" value="2"/>
</dbReference>
<dbReference type="GO" id="GO:0019878">
    <property type="term" value="P:lysine biosynthetic process via aminoadipic acid"/>
    <property type="evidence" value="ECO:0007669"/>
    <property type="project" value="TreeGrafter"/>
</dbReference>